<dbReference type="AlphaFoldDB" id="A0A1H5YV68"/>
<proteinExistence type="predicted"/>
<sequence length="526" mass="57745">MRNIQIIETENGPALQFPPTFNVASALIDRHLDEGRGNKAAILTVDETVDYETLVANVNRYGNALMKLDLKRGDRVLMIIKDAPEFYYVFWGCIKAGFIPVPLNTMLTVENYKFIISDSGANALVYSVEFKDGIFAALEETSPPQHVLPVRHVTGSLAQRASAESAKLEGVATTADDECFWLYSSGTTGQPKGVVHAHRDIVATALLYNVRVLGGQESDVYYSIPRLFFAYGLGCGMTFPLWVGATAVLDARRPMPNVTAELFGRFRITVFAGVPTYYSALLASEVLDAADVGSLRRCVSGGEALPEELQRRWMKVSPVPIIDGIGSTEALHIYISNTFEDIRPNSSGRVVPGYQLRITDEAGEETHGGSPGRLWVKGPSVTRCYWNNPGKTASSIIDGWLDTGDAYLRDDEGYYYYCGRNDDMLKVGGIWVSPFEVEAALISHPQVIEAAVVGRPDDAGLVKPEAWIVLKNPGAAGDALADEIVTYCKKTLAPYKYPRWVHFVEMLPKTATGKIQRFKLRSAVPG</sequence>
<evidence type="ECO:0000256" key="1">
    <source>
        <dbReference type="ARBA" id="ARBA00022598"/>
    </source>
</evidence>
<dbReference type="GO" id="GO:0005524">
    <property type="term" value="F:ATP binding"/>
    <property type="evidence" value="ECO:0007669"/>
    <property type="project" value="InterPro"/>
</dbReference>
<name>A0A1H5YV68_9RHOO</name>
<dbReference type="InterPro" id="IPR045851">
    <property type="entry name" value="AMP-bd_C_sf"/>
</dbReference>
<dbReference type="GO" id="GO:0016878">
    <property type="term" value="F:acid-thiol ligase activity"/>
    <property type="evidence" value="ECO:0007669"/>
    <property type="project" value="TreeGrafter"/>
</dbReference>
<evidence type="ECO:0000313" key="3">
    <source>
        <dbReference type="Proteomes" id="UP000185739"/>
    </source>
</evidence>
<dbReference type="PANTHER" id="PTHR43352:SF1">
    <property type="entry name" value="ANTHRANILATE--COA LIGASE"/>
    <property type="match status" value="1"/>
</dbReference>
<dbReference type="InterPro" id="IPR042099">
    <property type="entry name" value="ANL_N_sf"/>
</dbReference>
<dbReference type="NCBIfam" id="TIGR02262">
    <property type="entry name" value="benz_CoA_lig"/>
    <property type="match status" value="1"/>
</dbReference>
<keyword evidence="1 2" id="KW-0436">Ligase</keyword>
<dbReference type="InterPro" id="IPR025110">
    <property type="entry name" value="AMP-bd_C"/>
</dbReference>
<evidence type="ECO:0000313" key="2">
    <source>
        <dbReference type="EMBL" id="APR06215.1"/>
    </source>
</evidence>
<dbReference type="Gene3D" id="3.40.50.12780">
    <property type="entry name" value="N-terminal domain of ligase-like"/>
    <property type="match status" value="1"/>
</dbReference>
<dbReference type="SUPFAM" id="SSF56801">
    <property type="entry name" value="Acetyl-CoA synthetase-like"/>
    <property type="match status" value="1"/>
</dbReference>
<accession>A0A1H5YV68</accession>
<dbReference type="OrthoDB" id="9766486at2"/>
<reference evidence="2 3" key="1">
    <citation type="submission" date="2016-12" db="EMBL/GenBank/DDBJ databases">
        <title>Complete genome sequence of Thauera chlorobenzoica, a Betaproteobacterium degrading haloaromatics anaerobically to CO2 and halides.</title>
        <authorList>
            <person name="Goris T."/>
            <person name="Mergelsberg M."/>
            <person name="Boll M."/>
        </authorList>
    </citation>
    <scope>NUCLEOTIDE SEQUENCE [LARGE SCALE GENOMIC DNA]</scope>
    <source>
        <strain evidence="2 3">3CB1</strain>
    </source>
</reference>
<dbReference type="GO" id="GO:0016405">
    <property type="term" value="F:CoA-ligase activity"/>
    <property type="evidence" value="ECO:0007669"/>
    <property type="project" value="InterPro"/>
</dbReference>
<dbReference type="Pfam" id="PF13193">
    <property type="entry name" value="AMP-binding_C"/>
    <property type="match status" value="1"/>
</dbReference>
<dbReference type="Gene3D" id="3.30.300.30">
    <property type="match status" value="1"/>
</dbReference>
<dbReference type="STRING" id="96773.Tchl_3415"/>
<organism evidence="2 3">
    <name type="scientific">Thauera chlorobenzoica</name>
    <dbReference type="NCBI Taxonomy" id="96773"/>
    <lineage>
        <taxon>Bacteria</taxon>
        <taxon>Pseudomonadati</taxon>
        <taxon>Pseudomonadota</taxon>
        <taxon>Betaproteobacteria</taxon>
        <taxon>Rhodocyclales</taxon>
        <taxon>Zoogloeaceae</taxon>
        <taxon>Thauera</taxon>
    </lineage>
</organism>
<dbReference type="PANTHER" id="PTHR43352">
    <property type="entry name" value="ACETYL-COA SYNTHETASE"/>
    <property type="match status" value="1"/>
</dbReference>
<dbReference type="KEGG" id="tcl:Tchl_3415"/>
<dbReference type="EMBL" id="CP018839">
    <property type="protein sequence ID" value="APR06215.1"/>
    <property type="molecule type" value="Genomic_DNA"/>
</dbReference>
<dbReference type="Proteomes" id="UP000185739">
    <property type="component" value="Chromosome"/>
</dbReference>
<dbReference type="Pfam" id="PF00501">
    <property type="entry name" value="AMP-binding"/>
    <property type="match status" value="1"/>
</dbReference>
<dbReference type="GO" id="GO:0044550">
    <property type="term" value="P:secondary metabolite biosynthetic process"/>
    <property type="evidence" value="ECO:0007669"/>
    <property type="project" value="TreeGrafter"/>
</dbReference>
<dbReference type="InterPro" id="IPR000873">
    <property type="entry name" value="AMP-dep_synth/lig_dom"/>
</dbReference>
<keyword evidence="3" id="KW-1185">Reference proteome</keyword>
<protein>
    <submittedName>
        <fullName evidence="2">3-methylbenzoate-CoA ligase MbdA</fullName>
    </submittedName>
</protein>
<gene>
    <name evidence="2" type="ORF">Tchl_3415</name>
</gene>
<dbReference type="InterPro" id="IPR011957">
    <property type="entry name" value="Benz_CoA_lig"/>
</dbReference>
<dbReference type="RefSeq" id="WP_075149450.1">
    <property type="nucleotide sequence ID" value="NZ_CP018839.1"/>
</dbReference>